<dbReference type="Gene3D" id="3.90.226.10">
    <property type="entry name" value="2-enoyl-CoA Hydratase, Chain A, domain 1"/>
    <property type="match status" value="1"/>
</dbReference>
<organism evidence="3">
    <name type="scientific">marine sediment metagenome</name>
    <dbReference type="NCBI Taxonomy" id="412755"/>
    <lineage>
        <taxon>unclassified sequences</taxon>
        <taxon>metagenomes</taxon>
        <taxon>ecological metagenomes</taxon>
    </lineage>
</organism>
<evidence type="ECO:0000256" key="2">
    <source>
        <dbReference type="ARBA" id="ARBA00023239"/>
    </source>
</evidence>
<accession>A0A0F9QUW3</accession>
<dbReference type="GO" id="GO:0006635">
    <property type="term" value="P:fatty acid beta-oxidation"/>
    <property type="evidence" value="ECO:0007669"/>
    <property type="project" value="TreeGrafter"/>
</dbReference>
<dbReference type="PANTHER" id="PTHR11941:SF54">
    <property type="entry name" value="ENOYL-COA HYDRATASE, MITOCHONDRIAL"/>
    <property type="match status" value="1"/>
</dbReference>
<gene>
    <name evidence="3" type="ORF">LCGC14_0675090</name>
</gene>
<comment type="similarity">
    <text evidence="1">Belongs to the enoyl-CoA hydratase/isomerase family.</text>
</comment>
<dbReference type="InterPro" id="IPR001753">
    <property type="entry name" value="Enoyl-CoA_hydra/iso"/>
</dbReference>
<keyword evidence="2" id="KW-0456">Lyase</keyword>
<protein>
    <recommendedName>
        <fullName evidence="4">Enoyl-CoA hydratase</fullName>
    </recommendedName>
</protein>
<dbReference type="Pfam" id="PF00378">
    <property type="entry name" value="ECH_1"/>
    <property type="match status" value="1"/>
</dbReference>
<name>A0A0F9QUW3_9ZZZZ</name>
<dbReference type="InterPro" id="IPR018376">
    <property type="entry name" value="Enoyl-CoA_hyd/isom_CS"/>
</dbReference>
<sequence length="259" mass="28042">MSYEFIKTEKQGHILIVTMNRPEVYNAVHVDMHNEMAAVWDEFAADQDLWVAVLTGAGEKAFCAGNDLKATAAGGSKAKMPPSGFAGLSSRFDLEKPIVAAVNGFAMGGGFETALSCDVILASETAKFALPEVKVGFFAAASGVQRLSRYIGRLAAQELMFTGRTIMADEALSLGCVNAVYPADQLMAKAMEKAEELCSVSPSAVKATKRVLNDMYARDGMQDSIEYSREVIADLSKTEDFKEGVNAFVEKRKPNWVNK</sequence>
<dbReference type="CDD" id="cd06558">
    <property type="entry name" value="crotonase-like"/>
    <property type="match status" value="1"/>
</dbReference>
<dbReference type="AlphaFoldDB" id="A0A0F9QUW3"/>
<dbReference type="EMBL" id="LAZR01001341">
    <property type="protein sequence ID" value="KKN46224.1"/>
    <property type="molecule type" value="Genomic_DNA"/>
</dbReference>
<dbReference type="FunFam" id="3.90.226.10:FF:000009">
    <property type="entry name" value="Carnitinyl-CoA dehydratase"/>
    <property type="match status" value="1"/>
</dbReference>
<dbReference type="InterPro" id="IPR029045">
    <property type="entry name" value="ClpP/crotonase-like_dom_sf"/>
</dbReference>
<reference evidence="3" key="1">
    <citation type="journal article" date="2015" name="Nature">
        <title>Complex archaea that bridge the gap between prokaryotes and eukaryotes.</title>
        <authorList>
            <person name="Spang A."/>
            <person name="Saw J.H."/>
            <person name="Jorgensen S.L."/>
            <person name="Zaremba-Niedzwiedzka K."/>
            <person name="Martijn J."/>
            <person name="Lind A.E."/>
            <person name="van Eijk R."/>
            <person name="Schleper C."/>
            <person name="Guy L."/>
            <person name="Ettema T.J."/>
        </authorList>
    </citation>
    <scope>NUCLEOTIDE SEQUENCE</scope>
</reference>
<dbReference type="PANTHER" id="PTHR11941">
    <property type="entry name" value="ENOYL-COA HYDRATASE-RELATED"/>
    <property type="match status" value="1"/>
</dbReference>
<proteinExistence type="inferred from homology"/>
<evidence type="ECO:0000313" key="3">
    <source>
        <dbReference type="EMBL" id="KKN46224.1"/>
    </source>
</evidence>
<evidence type="ECO:0000256" key="1">
    <source>
        <dbReference type="ARBA" id="ARBA00005254"/>
    </source>
</evidence>
<dbReference type="PROSITE" id="PS00166">
    <property type="entry name" value="ENOYL_COA_HYDRATASE"/>
    <property type="match status" value="1"/>
</dbReference>
<dbReference type="GO" id="GO:0016829">
    <property type="term" value="F:lyase activity"/>
    <property type="evidence" value="ECO:0007669"/>
    <property type="project" value="UniProtKB-KW"/>
</dbReference>
<comment type="caution">
    <text evidence="3">The sequence shown here is derived from an EMBL/GenBank/DDBJ whole genome shotgun (WGS) entry which is preliminary data.</text>
</comment>
<dbReference type="SUPFAM" id="SSF52096">
    <property type="entry name" value="ClpP/crotonase"/>
    <property type="match status" value="1"/>
</dbReference>
<evidence type="ECO:0008006" key="4">
    <source>
        <dbReference type="Google" id="ProtNLM"/>
    </source>
</evidence>